<dbReference type="Proteomes" id="UP001168990">
    <property type="component" value="Unassembled WGS sequence"/>
</dbReference>
<name>A0AA39KLQ6_9HYME</name>
<protein>
    <submittedName>
        <fullName evidence="1">Uncharacterized protein</fullName>
    </submittedName>
</protein>
<keyword evidence="2" id="KW-1185">Reference proteome</keyword>
<evidence type="ECO:0000313" key="2">
    <source>
        <dbReference type="Proteomes" id="UP001168990"/>
    </source>
</evidence>
<reference evidence="1" key="2">
    <citation type="submission" date="2023-03" db="EMBL/GenBank/DDBJ databases">
        <authorList>
            <person name="Inwood S.N."/>
            <person name="Skelly J.G."/>
            <person name="Guhlin J."/>
            <person name="Harrop T.W.R."/>
            <person name="Goldson S.G."/>
            <person name="Dearden P.K."/>
        </authorList>
    </citation>
    <scope>NUCLEOTIDE SEQUENCE</scope>
    <source>
        <strain evidence="1">Irish</strain>
        <tissue evidence="1">Whole body</tissue>
    </source>
</reference>
<evidence type="ECO:0000313" key="1">
    <source>
        <dbReference type="EMBL" id="KAK0166163.1"/>
    </source>
</evidence>
<accession>A0AA39KLQ6</accession>
<proteinExistence type="predicted"/>
<organism evidence="1 2">
    <name type="scientific">Microctonus aethiopoides</name>
    <dbReference type="NCBI Taxonomy" id="144406"/>
    <lineage>
        <taxon>Eukaryota</taxon>
        <taxon>Metazoa</taxon>
        <taxon>Ecdysozoa</taxon>
        <taxon>Arthropoda</taxon>
        <taxon>Hexapoda</taxon>
        <taxon>Insecta</taxon>
        <taxon>Pterygota</taxon>
        <taxon>Neoptera</taxon>
        <taxon>Endopterygota</taxon>
        <taxon>Hymenoptera</taxon>
        <taxon>Apocrita</taxon>
        <taxon>Ichneumonoidea</taxon>
        <taxon>Braconidae</taxon>
        <taxon>Euphorinae</taxon>
        <taxon>Microctonus</taxon>
    </lineage>
</organism>
<comment type="caution">
    <text evidence="1">The sequence shown here is derived from an EMBL/GenBank/DDBJ whole genome shotgun (WGS) entry which is preliminary data.</text>
</comment>
<dbReference type="EMBL" id="JAQQBS010001422">
    <property type="protein sequence ID" value="KAK0166163.1"/>
    <property type="molecule type" value="Genomic_DNA"/>
</dbReference>
<gene>
    <name evidence="1" type="ORF">PV328_004608</name>
</gene>
<reference evidence="1" key="1">
    <citation type="journal article" date="2023" name="bioRxiv">
        <title>Scaffold-level genome assemblies of two parasitoid biocontrol wasps reveal the parthenogenesis mechanism and an associated novel virus.</title>
        <authorList>
            <person name="Inwood S."/>
            <person name="Skelly J."/>
            <person name="Guhlin J."/>
            <person name="Harrop T."/>
            <person name="Goldson S."/>
            <person name="Dearden P."/>
        </authorList>
    </citation>
    <scope>NUCLEOTIDE SEQUENCE</scope>
    <source>
        <strain evidence="1">Irish</strain>
        <tissue evidence="1">Whole body</tissue>
    </source>
</reference>
<dbReference type="AlphaFoldDB" id="A0AA39KLQ6"/>
<sequence>MPQMIRRISLLDLKHKKAARVIKPHCAYNTISYARARMLPRIPDTLNELVGIIDKFPENLITSYHGYFRSCDGKIGLVFTTDEPITWSYRQKRSLTVFA</sequence>